<protein>
    <submittedName>
        <fullName evidence="1">Uncharacterized protein</fullName>
    </submittedName>
</protein>
<organism evidence="1">
    <name type="scientific">Siphoviridae sp. ctGuJ10</name>
    <dbReference type="NCBI Taxonomy" id="2825418"/>
    <lineage>
        <taxon>Viruses</taxon>
        <taxon>Duplodnaviria</taxon>
        <taxon>Heunggongvirae</taxon>
        <taxon>Uroviricota</taxon>
        <taxon>Caudoviricetes</taxon>
    </lineage>
</organism>
<sequence>MIPYYPTEDSRESYDVETIEYKLVSEYCGCNFNDVFNMGYFYFLYMLKEAFIYRMSQTDSGQEYLENAYRLQMTSPNKEKLRKKFKK</sequence>
<evidence type="ECO:0000313" key="1">
    <source>
        <dbReference type="EMBL" id="DAE10139.1"/>
    </source>
</evidence>
<reference evidence="1" key="1">
    <citation type="journal article" date="2021" name="Proc. Natl. Acad. Sci. U.S.A.">
        <title>A Catalog of Tens of Thousands of Viruses from Human Metagenomes Reveals Hidden Associations with Chronic Diseases.</title>
        <authorList>
            <person name="Tisza M.J."/>
            <person name="Buck C.B."/>
        </authorList>
    </citation>
    <scope>NUCLEOTIDE SEQUENCE</scope>
    <source>
        <strain evidence="1">CtGuJ10</strain>
    </source>
</reference>
<name>A0A8S5PUE8_9CAUD</name>
<dbReference type="EMBL" id="BK015503">
    <property type="protein sequence ID" value="DAE10139.1"/>
    <property type="molecule type" value="Genomic_DNA"/>
</dbReference>
<accession>A0A8S5PUE8</accession>
<proteinExistence type="predicted"/>